<name>A0ABD3M312_9STRA</name>
<evidence type="ECO:0000313" key="1">
    <source>
        <dbReference type="EMBL" id="KAL3758395.1"/>
    </source>
</evidence>
<keyword evidence="2" id="KW-1185">Reference proteome</keyword>
<organism evidence="1 2">
    <name type="scientific">Discostella pseudostelligera</name>
    <dbReference type="NCBI Taxonomy" id="259834"/>
    <lineage>
        <taxon>Eukaryota</taxon>
        <taxon>Sar</taxon>
        <taxon>Stramenopiles</taxon>
        <taxon>Ochrophyta</taxon>
        <taxon>Bacillariophyta</taxon>
        <taxon>Coscinodiscophyceae</taxon>
        <taxon>Thalassiosirophycidae</taxon>
        <taxon>Stephanodiscales</taxon>
        <taxon>Stephanodiscaceae</taxon>
        <taxon>Discostella</taxon>
    </lineage>
</organism>
<dbReference type="AlphaFoldDB" id="A0ABD3M312"/>
<dbReference type="Proteomes" id="UP001530293">
    <property type="component" value="Unassembled WGS sequence"/>
</dbReference>
<sequence>MPQRPRHRWQEKYDKASALVLFNSLFKVLCIFPSRYLCTIGIPPIFSFRWNLPPNLSCNPKQLDS</sequence>
<dbReference type="EMBL" id="JALLBG020000233">
    <property type="protein sequence ID" value="KAL3758395.1"/>
    <property type="molecule type" value="Genomic_DNA"/>
</dbReference>
<reference evidence="1 2" key="1">
    <citation type="submission" date="2024-10" db="EMBL/GenBank/DDBJ databases">
        <title>Updated reference genomes for cyclostephanoid diatoms.</title>
        <authorList>
            <person name="Roberts W.R."/>
            <person name="Alverson A.J."/>
        </authorList>
    </citation>
    <scope>NUCLEOTIDE SEQUENCE [LARGE SCALE GENOMIC DNA]</scope>
    <source>
        <strain evidence="1 2">AJA232-27</strain>
    </source>
</reference>
<gene>
    <name evidence="1" type="ORF">ACHAWU_005065</name>
</gene>
<evidence type="ECO:0000313" key="2">
    <source>
        <dbReference type="Proteomes" id="UP001530293"/>
    </source>
</evidence>
<proteinExistence type="predicted"/>
<accession>A0ABD3M312</accession>
<comment type="caution">
    <text evidence="1">The sequence shown here is derived from an EMBL/GenBank/DDBJ whole genome shotgun (WGS) entry which is preliminary data.</text>
</comment>
<protein>
    <submittedName>
        <fullName evidence="1">Uncharacterized protein</fullName>
    </submittedName>
</protein>